<feature type="compositionally biased region" description="Polar residues" evidence="1">
    <location>
        <begin position="44"/>
        <end position="64"/>
    </location>
</feature>
<keyword evidence="3" id="KW-1185">Reference proteome</keyword>
<dbReference type="Proteomes" id="UP001153365">
    <property type="component" value="Unassembled WGS sequence"/>
</dbReference>
<name>A0AAV0BGW8_PHAPC</name>
<evidence type="ECO:0008006" key="4">
    <source>
        <dbReference type="Google" id="ProtNLM"/>
    </source>
</evidence>
<evidence type="ECO:0000313" key="2">
    <source>
        <dbReference type="EMBL" id="CAH7685154.1"/>
    </source>
</evidence>
<sequence length="255" mass="28428">MPLPSKSSKILMPQSFGGRITFNLSPLIDSPSYMISQKVGGNLRSESPLQSPNSSCDLNQSTKRSSSRQGFQKFNISLVGSTLQEVEVVVTTALSDIKSLRGLTTLLNHIKTFISRLERLSTTEDLEDNSGLYRIGEKVYFCRILISQPLYSGFVVVQVNGKLLLMKECEELENKEQSMANLNASQSLERKEEQKISSSSNLIPQHSQASQSHLKCFSPILKGFNLQTIINGHQYSRIQTPDTRKASYQQNSFSG</sequence>
<reference evidence="2" key="1">
    <citation type="submission" date="2022-06" db="EMBL/GenBank/DDBJ databases">
        <authorList>
            <consortium name="SYNGENTA / RWTH Aachen University"/>
        </authorList>
    </citation>
    <scope>NUCLEOTIDE SEQUENCE</scope>
</reference>
<evidence type="ECO:0000256" key="1">
    <source>
        <dbReference type="SAM" id="MobiDB-lite"/>
    </source>
</evidence>
<dbReference type="EMBL" id="CALTRL010005710">
    <property type="protein sequence ID" value="CAH7685154.1"/>
    <property type="molecule type" value="Genomic_DNA"/>
</dbReference>
<evidence type="ECO:0000313" key="3">
    <source>
        <dbReference type="Proteomes" id="UP001153365"/>
    </source>
</evidence>
<comment type="caution">
    <text evidence="2">The sequence shown here is derived from an EMBL/GenBank/DDBJ whole genome shotgun (WGS) entry which is preliminary data.</text>
</comment>
<dbReference type="AlphaFoldDB" id="A0AAV0BGW8"/>
<gene>
    <name evidence="2" type="ORF">PPACK8108_LOCUS19634</name>
</gene>
<protein>
    <recommendedName>
        <fullName evidence="4">RecQ mediated genome instability protein 1 N-terminal domain-containing protein</fullName>
    </recommendedName>
</protein>
<feature type="region of interest" description="Disordered" evidence="1">
    <location>
        <begin position="43"/>
        <end position="64"/>
    </location>
</feature>
<proteinExistence type="predicted"/>
<accession>A0AAV0BGW8</accession>
<organism evidence="2 3">
    <name type="scientific">Phakopsora pachyrhizi</name>
    <name type="common">Asian soybean rust disease fungus</name>
    <dbReference type="NCBI Taxonomy" id="170000"/>
    <lineage>
        <taxon>Eukaryota</taxon>
        <taxon>Fungi</taxon>
        <taxon>Dikarya</taxon>
        <taxon>Basidiomycota</taxon>
        <taxon>Pucciniomycotina</taxon>
        <taxon>Pucciniomycetes</taxon>
        <taxon>Pucciniales</taxon>
        <taxon>Phakopsoraceae</taxon>
        <taxon>Phakopsora</taxon>
    </lineage>
</organism>